<name>A0A0G0HTQ9_9BACT</name>
<keyword evidence="5 6" id="KW-0472">Membrane</keyword>
<evidence type="ECO:0000259" key="7">
    <source>
        <dbReference type="Pfam" id="PF02743"/>
    </source>
</evidence>
<evidence type="ECO:0000256" key="3">
    <source>
        <dbReference type="ARBA" id="ARBA00022692"/>
    </source>
</evidence>
<dbReference type="EMBL" id="LBSA01000051">
    <property type="protein sequence ID" value="KKQ07261.1"/>
    <property type="molecule type" value="Genomic_DNA"/>
</dbReference>
<keyword evidence="3 6" id="KW-0812">Transmembrane</keyword>
<keyword evidence="4 6" id="KW-1133">Transmembrane helix</keyword>
<reference evidence="8 9" key="1">
    <citation type="journal article" date="2015" name="Nature">
        <title>rRNA introns, odd ribosomes, and small enigmatic genomes across a large radiation of phyla.</title>
        <authorList>
            <person name="Brown C.T."/>
            <person name="Hug L.A."/>
            <person name="Thomas B.C."/>
            <person name="Sharon I."/>
            <person name="Castelle C.J."/>
            <person name="Singh A."/>
            <person name="Wilkins M.J."/>
            <person name="Williams K.H."/>
            <person name="Banfield J.F."/>
        </authorList>
    </citation>
    <scope>NUCLEOTIDE SEQUENCE [LARGE SCALE GENOMIC DNA]</scope>
</reference>
<evidence type="ECO:0000256" key="6">
    <source>
        <dbReference type="SAM" id="Phobius"/>
    </source>
</evidence>
<feature type="transmembrane region" description="Helical" evidence="6">
    <location>
        <begin position="298"/>
        <end position="316"/>
    </location>
</feature>
<feature type="domain" description="Cache" evidence="7">
    <location>
        <begin position="37"/>
        <end position="280"/>
    </location>
</feature>
<dbReference type="Gene3D" id="3.30.450.20">
    <property type="entry name" value="PAS domain"/>
    <property type="match status" value="1"/>
</dbReference>
<comment type="subcellular location">
    <subcellularLocation>
        <location evidence="1">Cell membrane</location>
        <topology evidence="1">Multi-pass membrane protein</topology>
    </subcellularLocation>
</comment>
<dbReference type="SUPFAM" id="SSF103190">
    <property type="entry name" value="Sensory domain-like"/>
    <property type="match status" value="1"/>
</dbReference>
<sequence length="321" mass="35646">MVITSRLIKSWIFWLILFLIVVRISFVFIFGQGFRSTVTEQLLSQKQIIARAEASNASLFFEKFGDSVAVLAQLNSIEKRDASVVHDMDTFMEQHRSSGFVGGVVLTDKNGVVQFNSNILGTRDLDESLADRDYFIWDKDQAKKGEYFISDPVVSRFGASKGQTIVVVASPVYQNGVFMGVVAASVKLEPLAEHFFGLMKLSDQTQIHLFDAEGDLLYSNSEQDSVGLNISNLFSADQTLRDGIKGAIGTSKEGQIQTQKYLSAYSPVELGTQNWLLVISSSMEEVEKIESPFRVRQTALSILAVFTLILFGVLLLKKNQA</sequence>
<feature type="transmembrane region" description="Helical" evidence="6">
    <location>
        <begin position="12"/>
        <end position="34"/>
    </location>
</feature>
<dbReference type="GO" id="GO:0005886">
    <property type="term" value="C:plasma membrane"/>
    <property type="evidence" value="ECO:0007669"/>
    <property type="project" value="UniProtKB-SubCell"/>
</dbReference>
<evidence type="ECO:0000256" key="4">
    <source>
        <dbReference type="ARBA" id="ARBA00022989"/>
    </source>
</evidence>
<keyword evidence="2" id="KW-1003">Cell membrane</keyword>
<evidence type="ECO:0000313" key="8">
    <source>
        <dbReference type="EMBL" id="KKQ07261.1"/>
    </source>
</evidence>
<proteinExistence type="predicted"/>
<comment type="caution">
    <text evidence="8">The sequence shown here is derived from an EMBL/GenBank/DDBJ whole genome shotgun (WGS) entry which is preliminary data.</text>
</comment>
<dbReference type="CDD" id="cd12914">
    <property type="entry name" value="PDC1_DGC_like"/>
    <property type="match status" value="1"/>
</dbReference>
<dbReference type="InterPro" id="IPR029151">
    <property type="entry name" value="Sensor-like_sf"/>
</dbReference>
<evidence type="ECO:0000256" key="1">
    <source>
        <dbReference type="ARBA" id="ARBA00004651"/>
    </source>
</evidence>
<accession>A0A0G0HTQ9</accession>
<protein>
    <recommendedName>
        <fullName evidence="7">Cache domain-containing protein</fullName>
    </recommendedName>
</protein>
<organism evidence="8 9">
    <name type="scientific">Candidatus Daviesbacteria bacterium GW2011_GWB1_36_5</name>
    <dbReference type="NCBI Taxonomy" id="1618426"/>
    <lineage>
        <taxon>Bacteria</taxon>
        <taxon>Candidatus Daviesiibacteriota</taxon>
    </lineage>
</organism>
<evidence type="ECO:0000256" key="5">
    <source>
        <dbReference type="ARBA" id="ARBA00023136"/>
    </source>
</evidence>
<evidence type="ECO:0000256" key="2">
    <source>
        <dbReference type="ARBA" id="ARBA00022475"/>
    </source>
</evidence>
<dbReference type="AlphaFoldDB" id="A0A0G0HTQ9"/>
<gene>
    <name evidence="8" type="ORF">US19_C0051G0018</name>
</gene>
<dbReference type="Pfam" id="PF02743">
    <property type="entry name" value="dCache_1"/>
    <property type="match status" value="1"/>
</dbReference>
<dbReference type="Proteomes" id="UP000034492">
    <property type="component" value="Unassembled WGS sequence"/>
</dbReference>
<evidence type="ECO:0000313" key="9">
    <source>
        <dbReference type="Proteomes" id="UP000034492"/>
    </source>
</evidence>
<dbReference type="InterPro" id="IPR033479">
    <property type="entry name" value="dCache_1"/>
</dbReference>